<evidence type="ECO:0000313" key="8">
    <source>
        <dbReference type="EMBL" id="KAJ9547652.1"/>
    </source>
</evidence>
<sequence length="373" mass="41940">MDDDGRIHLQSFLATIQDLSHDPSISSSKSDMHECTSLSLMKSLGSYREIKTSFDLKHPPNQTSNEWNKELAAFQPSDPLFQDSVDDHEDYLLPTSFGRKQKLTYPRKKVKTNHLFSAGHSFQTTPFSLILPRSIESKCKRSGKKQVEIKNSLGSSYLLRSGMVLLKNYLTLSNQVDIVNKCEKLGVGQGGFYQPGYQDGAKLRLQMMCFGRNWDPQTKYDEDCRHDGSKAPPIPDELILLVKNALQYSHSLINSEDELPMMSPDVCIVNFYATSGRLGLHQDRDESSDSLSRGLPVVSFSIGDSAEFLYDDKRDVENAAKILLESGDVLIFGGKSRHIFHGVKTINPNSAPLPLLKQTMLRAGRLNLTFRQF</sequence>
<evidence type="ECO:0000256" key="2">
    <source>
        <dbReference type="ARBA" id="ARBA00022723"/>
    </source>
</evidence>
<dbReference type="GO" id="GO:0008198">
    <property type="term" value="F:ferrous iron binding"/>
    <property type="evidence" value="ECO:0007669"/>
    <property type="project" value="TreeGrafter"/>
</dbReference>
<dbReference type="InterPro" id="IPR027450">
    <property type="entry name" value="AlkB-like"/>
</dbReference>
<gene>
    <name evidence="8" type="ORF">OSB04_020195</name>
</gene>
<evidence type="ECO:0000256" key="4">
    <source>
        <dbReference type="ARBA" id="ARBA00023002"/>
    </source>
</evidence>
<feature type="domain" description="Fe2OG dioxygenase" evidence="7">
    <location>
        <begin position="263"/>
        <end position="373"/>
    </location>
</feature>
<protein>
    <recommendedName>
        <fullName evidence="7">Fe2OG dioxygenase domain-containing protein</fullName>
    </recommendedName>
</protein>
<dbReference type="Pfam" id="PF13532">
    <property type="entry name" value="2OG-FeII_Oxy_2"/>
    <property type="match status" value="1"/>
</dbReference>
<accession>A0AA38W5N8</accession>
<keyword evidence="5 6" id="KW-0408">Iron</keyword>
<comment type="caution">
    <text evidence="8">The sequence shown here is derived from an EMBL/GenBank/DDBJ whole genome shotgun (WGS) entry which is preliminary data.</text>
</comment>
<dbReference type="InterPro" id="IPR004574">
    <property type="entry name" value="Alkb"/>
</dbReference>
<dbReference type="GO" id="GO:0035515">
    <property type="term" value="F:oxidative RNA demethylase activity"/>
    <property type="evidence" value="ECO:0007669"/>
    <property type="project" value="TreeGrafter"/>
</dbReference>
<dbReference type="AlphaFoldDB" id="A0AA38W5N8"/>
<dbReference type="PANTHER" id="PTHR16557">
    <property type="entry name" value="ALKYLATED DNA REPAIR PROTEIN ALKB-RELATED"/>
    <property type="match status" value="1"/>
</dbReference>
<dbReference type="Proteomes" id="UP001172457">
    <property type="component" value="Chromosome 5"/>
</dbReference>
<keyword evidence="2 6" id="KW-0479">Metal-binding</keyword>
<evidence type="ECO:0000256" key="1">
    <source>
        <dbReference type="ARBA" id="ARBA00007879"/>
    </source>
</evidence>
<comment type="cofactor">
    <cofactor evidence="6">
        <name>Fe(2+)</name>
        <dbReference type="ChEBI" id="CHEBI:29033"/>
    </cofactor>
    <text evidence="6">Binds 1 Fe(2+) ion per subunit.</text>
</comment>
<keyword evidence="9" id="KW-1185">Reference proteome</keyword>
<evidence type="ECO:0000256" key="6">
    <source>
        <dbReference type="PIRSR" id="PIRSR604574-2"/>
    </source>
</evidence>
<dbReference type="Gene3D" id="2.60.120.590">
    <property type="entry name" value="Alpha-ketoglutarate-dependent dioxygenase AlkB-like"/>
    <property type="match status" value="1"/>
</dbReference>
<feature type="binding site" evidence="6">
    <location>
        <position position="341"/>
    </location>
    <ligand>
        <name>Fe cation</name>
        <dbReference type="ChEBI" id="CHEBI:24875"/>
        <note>catalytic</note>
    </ligand>
</feature>
<reference evidence="8" key="1">
    <citation type="submission" date="2023-03" db="EMBL/GenBank/DDBJ databases">
        <title>Chromosome-scale reference genome and RAD-based genetic map of yellow starthistle (Centaurea solstitialis) reveal putative structural variation and QTLs associated with invader traits.</title>
        <authorList>
            <person name="Reatini B."/>
            <person name="Cang F.A."/>
            <person name="Jiang Q."/>
            <person name="Mckibben M.T.W."/>
            <person name="Barker M.S."/>
            <person name="Rieseberg L.H."/>
            <person name="Dlugosch K.M."/>
        </authorList>
    </citation>
    <scope>NUCLEOTIDE SEQUENCE</scope>
    <source>
        <strain evidence="8">CAN-66</strain>
        <tissue evidence="8">Leaf</tissue>
    </source>
</reference>
<keyword evidence="4" id="KW-0560">Oxidoreductase</keyword>
<dbReference type="GO" id="GO:0035516">
    <property type="term" value="F:broad specificity oxidative DNA demethylase activity"/>
    <property type="evidence" value="ECO:0007669"/>
    <property type="project" value="TreeGrafter"/>
</dbReference>
<dbReference type="InterPro" id="IPR005123">
    <property type="entry name" value="Oxoglu/Fe-dep_dioxygenase_dom"/>
</dbReference>
<comment type="similarity">
    <text evidence="1">Belongs to the alkB family.</text>
</comment>
<evidence type="ECO:0000259" key="7">
    <source>
        <dbReference type="PROSITE" id="PS51471"/>
    </source>
</evidence>
<organism evidence="8 9">
    <name type="scientific">Centaurea solstitialis</name>
    <name type="common">yellow star-thistle</name>
    <dbReference type="NCBI Taxonomy" id="347529"/>
    <lineage>
        <taxon>Eukaryota</taxon>
        <taxon>Viridiplantae</taxon>
        <taxon>Streptophyta</taxon>
        <taxon>Embryophyta</taxon>
        <taxon>Tracheophyta</taxon>
        <taxon>Spermatophyta</taxon>
        <taxon>Magnoliopsida</taxon>
        <taxon>eudicotyledons</taxon>
        <taxon>Gunneridae</taxon>
        <taxon>Pentapetalae</taxon>
        <taxon>asterids</taxon>
        <taxon>campanulids</taxon>
        <taxon>Asterales</taxon>
        <taxon>Asteraceae</taxon>
        <taxon>Carduoideae</taxon>
        <taxon>Cardueae</taxon>
        <taxon>Centaureinae</taxon>
        <taxon>Centaurea</taxon>
    </lineage>
</organism>
<feature type="binding site" evidence="6">
    <location>
        <position position="281"/>
    </location>
    <ligand>
        <name>Fe cation</name>
        <dbReference type="ChEBI" id="CHEBI:24875"/>
        <note>catalytic</note>
    </ligand>
</feature>
<evidence type="ECO:0000256" key="3">
    <source>
        <dbReference type="ARBA" id="ARBA00022964"/>
    </source>
</evidence>
<dbReference type="GO" id="GO:0005737">
    <property type="term" value="C:cytoplasm"/>
    <property type="evidence" value="ECO:0007669"/>
    <property type="project" value="TreeGrafter"/>
</dbReference>
<dbReference type="PROSITE" id="PS51471">
    <property type="entry name" value="FE2OG_OXY"/>
    <property type="match status" value="1"/>
</dbReference>
<keyword evidence="3" id="KW-0223">Dioxygenase</keyword>
<dbReference type="SUPFAM" id="SSF51197">
    <property type="entry name" value="Clavaminate synthase-like"/>
    <property type="match status" value="1"/>
</dbReference>
<evidence type="ECO:0000313" key="9">
    <source>
        <dbReference type="Proteomes" id="UP001172457"/>
    </source>
</evidence>
<proteinExistence type="inferred from homology"/>
<dbReference type="PANTHER" id="PTHR16557:SF10">
    <property type="entry name" value="2-OXOGLUTARATE-DEPENDENT DIOXYGENASE FAMILY PROTEIN"/>
    <property type="match status" value="1"/>
</dbReference>
<dbReference type="GO" id="GO:0035513">
    <property type="term" value="P:oxidative RNA demethylation"/>
    <property type="evidence" value="ECO:0007669"/>
    <property type="project" value="TreeGrafter"/>
</dbReference>
<dbReference type="InterPro" id="IPR037151">
    <property type="entry name" value="AlkB-like_sf"/>
</dbReference>
<feature type="binding site" evidence="6">
    <location>
        <position position="283"/>
    </location>
    <ligand>
        <name>Fe cation</name>
        <dbReference type="ChEBI" id="CHEBI:24875"/>
        <note>catalytic</note>
    </ligand>
</feature>
<name>A0AA38W5N8_9ASTR</name>
<dbReference type="EMBL" id="JARYMX010000005">
    <property type="protein sequence ID" value="KAJ9547652.1"/>
    <property type="molecule type" value="Genomic_DNA"/>
</dbReference>
<evidence type="ECO:0000256" key="5">
    <source>
        <dbReference type="ARBA" id="ARBA00023004"/>
    </source>
</evidence>